<keyword evidence="2" id="KW-1185">Reference proteome</keyword>
<accession>A0A5B7ITS6</accession>
<proteinExistence type="predicted"/>
<protein>
    <submittedName>
        <fullName evidence="1">Uncharacterized protein</fullName>
    </submittedName>
</protein>
<evidence type="ECO:0000313" key="1">
    <source>
        <dbReference type="EMBL" id="MPC85845.1"/>
    </source>
</evidence>
<sequence>MEWVKVGGGGGEHDGENFSEFLSHVLDLEHDETLLAVEWVHLQLKVTLERERGLVLEHQRVFQATVSHVWR</sequence>
<dbReference type="Proteomes" id="UP000324222">
    <property type="component" value="Unassembled WGS sequence"/>
</dbReference>
<dbReference type="AlphaFoldDB" id="A0A5B7ITS6"/>
<evidence type="ECO:0000313" key="2">
    <source>
        <dbReference type="Proteomes" id="UP000324222"/>
    </source>
</evidence>
<gene>
    <name evidence="1" type="ORF">E2C01_080643</name>
</gene>
<reference evidence="1 2" key="1">
    <citation type="submission" date="2019-05" db="EMBL/GenBank/DDBJ databases">
        <title>Another draft genome of Portunus trituberculatus and its Hox gene families provides insights of decapod evolution.</title>
        <authorList>
            <person name="Jeong J.-H."/>
            <person name="Song I."/>
            <person name="Kim S."/>
            <person name="Choi T."/>
            <person name="Kim D."/>
            <person name="Ryu S."/>
            <person name="Kim W."/>
        </authorList>
    </citation>
    <scope>NUCLEOTIDE SEQUENCE [LARGE SCALE GENOMIC DNA]</scope>
    <source>
        <tissue evidence="1">Muscle</tissue>
    </source>
</reference>
<comment type="caution">
    <text evidence="1">The sequence shown here is derived from an EMBL/GenBank/DDBJ whole genome shotgun (WGS) entry which is preliminary data.</text>
</comment>
<dbReference type="EMBL" id="VSRR010069766">
    <property type="protein sequence ID" value="MPC85845.1"/>
    <property type="molecule type" value="Genomic_DNA"/>
</dbReference>
<name>A0A5B7ITS6_PORTR</name>
<organism evidence="1 2">
    <name type="scientific">Portunus trituberculatus</name>
    <name type="common">Swimming crab</name>
    <name type="synonym">Neptunus trituberculatus</name>
    <dbReference type="NCBI Taxonomy" id="210409"/>
    <lineage>
        <taxon>Eukaryota</taxon>
        <taxon>Metazoa</taxon>
        <taxon>Ecdysozoa</taxon>
        <taxon>Arthropoda</taxon>
        <taxon>Crustacea</taxon>
        <taxon>Multicrustacea</taxon>
        <taxon>Malacostraca</taxon>
        <taxon>Eumalacostraca</taxon>
        <taxon>Eucarida</taxon>
        <taxon>Decapoda</taxon>
        <taxon>Pleocyemata</taxon>
        <taxon>Brachyura</taxon>
        <taxon>Eubrachyura</taxon>
        <taxon>Portunoidea</taxon>
        <taxon>Portunidae</taxon>
        <taxon>Portuninae</taxon>
        <taxon>Portunus</taxon>
    </lineage>
</organism>